<sequence>MKITFLGTGTSQGVPVIGCQCEVCKSLDFRDKRLRSSIHLQIDDSSIVIDTGPDFRTQMLREGISSLDAVVYTHEHKDHTAGLDDIRPYNFMQNKDMPVYGTAPVLSQLKREYSYIFAEKKYPGVPQVITHQIDNKPFIVAGNTFLPIEVLHYKLPVFGYRIGDFSYITDAKSILDSEMAKLKGTKTLVLNALQQTEHISHLTLKEAIEWISIIKPEKAYLTHISHKLGKHKSVEDMLPENIFLAYDGLQLNL</sequence>
<organism evidence="2 3">
    <name type="scientific">Echinicola pacifica</name>
    <dbReference type="NCBI Taxonomy" id="346377"/>
    <lineage>
        <taxon>Bacteria</taxon>
        <taxon>Pseudomonadati</taxon>
        <taxon>Bacteroidota</taxon>
        <taxon>Cytophagia</taxon>
        <taxon>Cytophagales</taxon>
        <taxon>Cyclobacteriaceae</taxon>
        <taxon>Echinicola</taxon>
    </lineage>
</organism>
<evidence type="ECO:0000259" key="1">
    <source>
        <dbReference type="SMART" id="SM00849"/>
    </source>
</evidence>
<dbReference type="PANTHER" id="PTHR42663:SF6">
    <property type="entry name" value="HYDROLASE C777.06C-RELATED"/>
    <property type="match status" value="1"/>
</dbReference>
<dbReference type="EMBL" id="BMWX01000003">
    <property type="protein sequence ID" value="GGZ27124.1"/>
    <property type="molecule type" value="Genomic_DNA"/>
</dbReference>
<protein>
    <submittedName>
        <fullName evidence="2">MBL fold metallo-hydrolase</fullName>
    </submittedName>
</protein>
<dbReference type="PANTHER" id="PTHR42663">
    <property type="entry name" value="HYDROLASE C777.06C-RELATED-RELATED"/>
    <property type="match status" value="1"/>
</dbReference>
<dbReference type="AlphaFoldDB" id="A0A918UQU6"/>
<evidence type="ECO:0000313" key="2">
    <source>
        <dbReference type="EMBL" id="GGZ27124.1"/>
    </source>
</evidence>
<dbReference type="Gene3D" id="3.60.15.10">
    <property type="entry name" value="Ribonuclease Z/Hydroxyacylglutathione hydrolase-like"/>
    <property type="match status" value="1"/>
</dbReference>
<reference evidence="2" key="1">
    <citation type="journal article" date="2014" name="Int. J. Syst. Evol. Microbiol.">
        <title>Complete genome sequence of Corynebacterium casei LMG S-19264T (=DSM 44701T), isolated from a smear-ripened cheese.</title>
        <authorList>
            <consortium name="US DOE Joint Genome Institute (JGI-PGF)"/>
            <person name="Walter F."/>
            <person name="Albersmeier A."/>
            <person name="Kalinowski J."/>
            <person name="Ruckert C."/>
        </authorList>
    </citation>
    <scope>NUCLEOTIDE SEQUENCE</scope>
    <source>
        <strain evidence="2">KCTC 12368</strain>
    </source>
</reference>
<dbReference type="SMART" id="SM00849">
    <property type="entry name" value="Lactamase_B"/>
    <property type="match status" value="1"/>
</dbReference>
<comment type="caution">
    <text evidence="2">The sequence shown here is derived from an EMBL/GenBank/DDBJ whole genome shotgun (WGS) entry which is preliminary data.</text>
</comment>
<evidence type="ECO:0000313" key="3">
    <source>
        <dbReference type="Proteomes" id="UP000619457"/>
    </source>
</evidence>
<proteinExistence type="predicted"/>
<dbReference type="InterPro" id="IPR001279">
    <property type="entry name" value="Metallo-B-lactamas"/>
</dbReference>
<gene>
    <name evidence="2" type="primary">phnP</name>
    <name evidence="2" type="ORF">GCM10007049_19870</name>
</gene>
<accession>A0A918UQU6</accession>
<dbReference type="Pfam" id="PF12706">
    <property type="entry name" value="Lactamase_B_2"/>
    <property type="match status" value="1"/>
</dbReference>
<dbReference type="CDD" id="cd16279">
    <property type="entry name" value="metallo-hydrolase-like_MBL-fold"/>
    <property type="match status" value="1"/>
</dbReference>
<dbReference type="InterPro" id="IPR036866">
    <property type="entry name" value="RibonucZ/Hydroxyglut_hydro"/>
</dbReference>
<name>A0A918UQU6_9BACT</name>
<feature type="domain" description="Metallo-beta-lactamase" evidence="1">
    <location>
        <begin position="34"/>
        <end position="223"/>
    </location>
</feature>
<keyword evidence="3" id="KW-1185">Reference proteome</keyword>
<dbReference type="SUPFAM" id="SSF56281">
    <property type="entry name" value="Metallo-hydrolase/oxidoreductase"/>
    <property type="match status" value="1"/>
</dbReference>
<dbReference type="Proteomes" id="UP000619457">
    <property type="component" value="Unassembled WGS sequence"/>
</dbReference>
<reference evidence="2" key="2">
    <citation type="submission" date="2020-09" db="EMBL/GenBank/DDBJ databases">
        <authorList>
            <person name="Sun Q."/>
            <person name="Kim S."/>
        </authorList>
    </citation>
    <scope>NUCLEOTIDE SEQUENCE</scope>
    <source>
        <strain evidence="2">KCTC 12368</strain>
    </source>
</reference>
<dbReference type="RefSeq" id="WP_018473104.1">
    <property type="nucleotide sequence ID" value="NZ_BMWX01000003.1"/>
</dbReference>